<gene>
    <name evidence="2" type="ORF">J5X75_43715</name>
</gene>
<proteinExistence type="predicted"/>
<feature type="coiled-coil region" evidence="1">
    <location>
        <begin position="14"/>
        <end position="55"/>
    </location>
</feature>
<comment type="caution">
    <text evidence="2">The sequence shown here is derived from an EMBL/GenBank/DDBJ whole genome shotgun (WGS) entry which is preliminary data.</text>
</comment>
<evidence type="ECO:0000313" key="3">
    <source>
        <dbReference type="Proteomes" id="UP000679690"/>
    </source>
</evidence>
<evidence type="ECO:0000256" key="1">
    <source>
        <dbReference type="SAM" id="Coils"/>
    </source>
</evidence>
<keyword evidence="1" id="KW-0175">Coiled coil</keyword>
<dbReference type="Proteomes" id="UP000679690">
    <property type="component" value="Unassembled WGS sequence"/>
</dbReference>
<accession>A0ABS3V0Q2</accession>
<dbReference type="EMBL" id="JAGFNS010000082">
    <property type="protein sequence ID" value="MBO3744413.1"/>
    <property type="molecule type" value="Genomic_DNA"/>
</dbReference>
<keyword evidence="3" id="KW-1185">Reference proteome</keyword>
<name>A0ABS3V0Q2_9ACTN</name>
<reference evidence="2 3" key="1">
    <citation type="submission" date="2021-03" db="EMBL/GenBank/DDBJ databases">
        <title>Actinoplanes flavus sp. nov., a novel actinomycete isolated from Coconut Palm rhizosphere soil.</title>
        <authorList>
            <person name="Luo X."/>
        </authorList>
    </citation>
    <scope>NUCLEOTIDE SEQUENCE [LARGE SCALE GENOMIC DNA]</scope>
    <source>
        <strain evidence="2 3">NEAU-H7</strain>
    </source>
</reference>
<protein>
    <submittedName>
        <fullName evidence="2">Uncharacterized protein</fullName>
    </submittedName>
</protein>
<dbReference type="RefSeq" id="WP_208473638.1">
    <property type="nucleotide sequence ID" value="NZ_JAGFNS010000082.1"/>
</dbReference>
<evidence type="ECO:0000313" key="2">
    <source>
        <dbReference type="EMBL" id="MBO3744413.1"/>
    </source>
</evidence>
<organism evidence="2 3">
    <name type="scientific">Actinoplanes flavus</name>
    <dbReference type="NCBI Taxonomy" id="2820290"/>
    <lineage>
        <taxon>Bacteria</taxon>
        <taxon>Bacillati</taxon>
        <taxon>Actinomycetota</taxon>
        <taxon>Actinomycetes</taxon>
        <taxon>Micromonosporales</taxon>
        <taxon>Micromonosporaceae</taxon>
        <taxon>Actinoplanes</taxon>
    </lineage>
</organism>
<sequence length="144" mass="15085">MTLPSLLDLIAGREAAAAAAADRLREQIAVLTEELAEVETELTELEITRKTLTRLAGETGPPPPDATVASETYQQIIAVFDAVAGPLGVKDVCRAMGTGTLARHVETMRAKLKRLVARGVLTEGPPGTFSLAPVSTASPTHQGT</sequence>